<organism evidence="3 4">
    <name type="scientific">Phytophthora cactorum</name>
    <dbReference type="NCBI Taxonomy" id="29920"/>
    <lineage>
        <taxon>Eukaryota</taxon>
        <taxon>Sar</taxon>
        <taxon>Stramenopiles</taxon>
        <taxon>Oomycota</taxon>
        <taxon>Peronosporomycetes</taxon>
        <taxon>Peronosporales</taxon>
        <taxon>Peronosporaceae</taxon>
        <taxon>Phytophthora</taxon>
    </lineage>
</organism>
<dbReference type="Proteomes" id="UP000774804">
    <property type="component" value="Unassembled WGS sequence"/>
</dbReference>
<gene>
    <name evidence="3" type="ORF">PC115_g16192</name>
</gene>
<evidence type="ECO:0000313" key="4">
    <source>
        <dbReference type="Proteomes" id="UP000774804"/>
    </source>
</evidence>
<reference evidence="3" key="1">
    <citation type="submission" date="2018-10" db="EMBL/GenBank/DDBJ databases">
        <title>Effector identification in a new, highly contiguous assembly of the strawberry crown rot pathogen Phytophthora cactorum.</title>
        <authorList>
            <person name="Armitage A.D."/>
            <person name="Nellist C.F."/>
            <person name="Bates H."/>
            <person name="Vickerstaff R.J."/>
            <person name="Harrison R.J."/>
        </authorList>
    </citation>
    <scope>NUCLEOTIDE SEQUENCE</scope>
    <source>
        <strain evidence="3">4032</strain>
    </source>
</reference>
<dbReference type="AlphaFoldDB" id="A0A8T1BDP3"/>
<accession>A0A8T1BDP3</accession>
<keyword evidence="1" id="KW-0175">Coiled coil</keyword>
<sequence length="304" mass="33145">MALVMQDFPCAQLLDHPYLAGGSEKSVPAPADAPLAEALGSCGDDNGQSEPTQKKRKVPEDNMKIHAYVNCVIKSASAVQAKVKPTGNLTSHSFRRRGAQHANSNRLLSAHSELQAKATRKDLEETEGDKEKLTREEKLINHQNRIIGELIATNRALTDRVSLLEQAGGVGQADVSSTLPANTTQTREVYSASSTKSMTGGSKALPKGTAAISFDWYAKTQDAVMSTYCNEGHRVGQEAEASLLKFFQVQGTKRKSGSSVLKKLRKYYHEGKLNDLIEAYRARVATEGTVDPAPRETQDLFTRK</sequence>
<dbReference type="EMBL" id="RCMI01000696">
    <property type="protein sequence ID" value="KAG2900456.1"/>
    <property type="molecule type" value="Genomic_DNA"/>
</dbReference>
<feature type="coiled-coil region" evidence="1">
    <location>
        <begin position="116"/>
        <end position="143"/>
    </location>
</feature>
<name>A0A8T1BDP3_9STRA</name>
<protein>
    <submittedName>
        <fullName evidence="3">Uncharacterized protein</fullName>
    </submittedName>
</protein>
<feature type="region of interest" description="Disordered" evidence="2">
    <location>
        <begin position="37"/>
        <end position="60"/>
    </location>
</feature>
<evidence type="ECO:0000256" key="1">
    <source>
        <dbReference type="SAM" id="Coils"/>
    </source>
</evidence>
<comment type="caution">
    <text evidence="3">The sequence shown here is derived from an EMBL/GenBank/DDBJ whole genome shotgun (WGS) entry which is preliminary data.</text>
</comment>
<evidence type="ECO:0000256" key="2">
    <source>
        <dbReference type="SAM" id="MobiDB-lite"/>
    </source>
</evidence>
<proteinExistence type="predicted"/>
<evidence type="ECO:0000313" key="3">
    <source>
        <dbReference type="EMBL" id="KAG2900456.1"/>
    </source>
</evidence>
<dbReference type="VEuPathDB" id="FungiDB:PC110_g14570"/>